<keyword evidence="7" id="KW-1185">Reference proteome</keyword>
<dbReference type="GO" id="GO:0004185">
    <property type="term" value="F:serine-type carboxypeptidase activity"/>
    <property type="evidence" value="ECO:0007669"/>
    <property type="project" value="InterPro"/>
</dbReference>
<name>A0A5C7HKY1_9ROSI</name>
<dbReference type="SUPFAM" id="SSF53474">
    <property type="entry name" value="alpha/beta-Hydrolases"/>
    <property type="match status" value="1"/>
</dbReference>
<sequence length="119" mass="13439">MISTVINKWNDSAETVLPIIRKLLDAGLRIWVYSGDTDGRVPVTSTRYSINKLGLKIEEEWRAWFHKLQVSGWVETYEKGLILATVRGAGHQVPVFAPHQSLALFTHFLSNTTLSNSPF</sequence>
<accession>A0A5C7HKY1</accession>
<evidence type="ECO:0000256" key="1">
    <source>
        <dbReference type="ARBA" id="ARBA00009431"/>
    </source>
</evidence>
<dbReference type="EMBL" id="VAHF01000008">
    <property type="protein sequence ID" value="TXG56906.1"/>
    <property type="molecule type" value="Genomic_DNA"/>
</dbReference>
<keyword evidence="5" id="KW-0325">Glycoprotein</keyword>
<evidence type="ECO:0000313" key="6">
    <source>
        <dbReference type="EMBL" id="TXG56906.1"/>
    </source>
</evidence>
<dbReference type="Gene3D" id="3.40.50.1820">
    <property type="entry name" value="alpha/beta hydrolase"/>
    <property type="match status" value="1"/>
</dbReference>
<dbReference type="InterPro" id="IPR033124">
    <property type="entry name" value="Ser_caboxypep_his_AS"/>
</dbReference>
<proteinExistence type="inferred from homology"/>
<evidence type="ECO:0008006" key="8">
    <source>
        <dbReference type="Google" id="ProtNLM"/>
    </source>
</evidence>
<dbReference type="AlphaFoldDB" id="A0A5C7HKY1"/>
<dbReference type="OrthoDB" id="443318at2759"/>
<evidence type="ECO:0000256" key="4">
    <source>
        <dbReference type="ARBA" id="ARBA00022801"/>
    </source>
</evidence>
<evidence type="ECO:0000256" key="3">
    <source>
        <dbReference type="ARBA" id="ARBA00022670"/>
    </source>
</evidence>
<keyword evidence="4" id="KW-0378">Hydrolase</keyword>
<protein>
    <recommendedName>
        <fullName evidence="8">Peptidase S10 serine carboxypeptidase</fullName>
    </recommendedName>
</protein>
<comment type="similarity">
    <text evidence="1">Belongs to the peptidase S10 family.</text>
</comment>
<evidence type="ECO:0000313" key="7">
    <source>
        <dbReference type="Proteomes" id="UP000323000"/>
    </source>
</evidence>
<dbReference type="Proteomes" id="UP000323000">
    <property type="component" value="Chromosome 8"/>
</dbReference>
<keyword evidence="3" id="KW-0645">Protease</keyword>
<evidence type="ECO:0000256" key="5">
    <source>
        <dbReference type="ARBA" id="ARBA00023180"/>
    </source>
</evidence>
<evidence type="ECO:0000256" key="2">
    <source>
        <dbReference type="ARBA" id="ARBA00022645"/>
    </source>
</evidence>
<dbReference type="GO" id="GO:0006508">
    <property type="term" value="P:proteolysis"/>
    <property type="evidence" value="ECO:0007669"/>
    <property type="project" value="UniProtKB-KW"/>
</dbReference>
<gene>
    <name evidence="6" type="ORF">EZV62_018219</name>
</gene>
<comment type="caution">
    <text evidence="6">The sequence shown here is derived from an EMBL/GenBank/DDBJ whole genome shotgun (WGS) entry which is preliminary data.</text>
</comment>
<dbReference type="InterPro" id="IPR029058">
    <property type="entry name" value="AB_hydrolase_fold"/>
</dbReference>
<dbReference type="InterPro" id="IPR001563">
    <property type="entry name" value="Peptidase_S10"/>
</dbReference>
<reference evidence="7" key="1">
    <citation type="journal article" date="2019" name="Gigascience">
        <title>De novo genome assembly of the endangered Acer yangbiense, a plant species with extremely small populations endemic to Yunnan Province, China.</title>
        <authorList>
            <person name="Yang J."/>
            <person name="Wariss H.M."/>
            <person name="Tao L."/>
            <person name="Zhang R."/>
            <person name="Yun Q."/>
            <person name="Hollingsworth P."/>
            <person name="Dao Z."/>
            <person name="Luo G."/>
            <person name="Guo H."/>
            <person name="Ma Y."/>
            <person name="Sun W."/>
        </authorList>
    </citation>
    <scope>NUCLEOTIDE SEQUENCE [LARGE SCALE GENOMIC DNA]</scope>
    <source>
        <strain evidence="7">cv. Malutang</strain>
    </source>
</reference>
<dbReference type="PROSITE" id="PS00560">
    <property type="entry name" value="CARBOXYPEPT_SER_HIS"/>
    <property type="match status" value="1"/>
</dbReference>
<keyword evidence="2" id="KW-0121">Carboxypeptidase</keyword>
<organism evidence="6 7">
    <name type="scientific">Acer yangbiense</name>
    <dbReference type="NCBI Taxonomy" id="1000413"/>
    <lineage>
        <taxon>Eukaryota</taxon>
        <taxon>Viridiplantae</taxon>
        <taxon>Streptophyta</taxon>
        <taxon>Embryophyta</taxon>
        <taxon>Tracheophyta</taxon>
        <taxon>Spermatophyta</taxon>
        <taxon>Magnoliopsida</taxon>
        <taxon>eudicotyledons</taxon>
        <taxon>Gunneridae</taxon>
        <taxon>Pentapetalae</taxon>
        <taxon>rosids</taxon>
        <taxon>malvids</taxon>
        <taxon>Sapindales</taxon>
        <taxon>Sapindaceae</taxon>
        <taxon>Hippocastanoideae</taxon>
        <taxon>Acereae</taxon>
        <taxon>Acer</taxon>
    </lineage>
</organism>
<dbReference type="Pfam" id="PF00450">
    <property type="entry name" value="Peptidase_S10"/>
    <property type="match status" value="1"/>
</dbReference>